<evidence type="ECO:0000256" key="3">
    <source>
        <dbReference type="PROSITE-ProRule" id="PRU00023"/>
    </source>
</evidence>
<feature type="compositionally biased region" description="Basic and acidic residues" evidence="4">
    <location>
        <begin position="1568"/>
        <end position="1587"/>
    </location>
</feature>
<reference evidence="5 6" key="1">
    <citation type="submission" date="2017-12" db="EMBL/GenBank/DDBJ databases">
        <title>Legionella sainthelensi LA01-117, whole genome sequence of a clinical isolate from New Zealand.</title>
        <authorList>
            <person name="Cree S.L."/>
            <person name="Slow S."/>
            <person name="Kennedy M.A."/>
            <person name="Murdoch D.R."/>
            <person name="Biggs P.J."/>
            <person name="Anderson T."/>
        </authorList>
    </citation>
    <scope>NUCLEOTIDE SEQUENCE [LARGE SCALE GENOMIC DNA]</scope>
    <source>
        <strain evidence="5 6">LA01-117</strain>
    </source>
</reference>
<feature type="repeat" description="ANK" evidence="3">
    <location>
        <begin position="669"/>
        <end position="701"/>
    </location>
</feature>
<name>A0A2H5FGH2_9GAMM</name>
<dbReference type="SMART" id="SM00248">
    <property type="entry name" value="ANK"/>
    <property type="match status" value="22"/>
</dbReference>
<feature type="repeat" description="ANK" evidence="3">
    <location>
        <begin position="595"/>
        <end position="627"/>
    </location>
</feature>
<dbReference type="PROSITE" id="PS50088">
    <property type="entry name" value="ANK_REPEAT"/>
    <property type="match status" value="3"/>
</dbReference>
<keyword evidence="2 3" id="KW-0040">ANK repeat</keyword>
<evidence type="ECO:0000313" key="5">
    <source>
        <dbReference type="EMBL" id="AUH70636.1"/>
    </source>
</evidence>
<feature type="repeat" description="ANK" evidence="3">
    <location>
        <begin position="702"/>
        <end position="734"/>
    </location>
</feature>
<proteinExistence type="predicted"/>
<dbReference type="KEGG" id="lsh:CAB17_00155"/>
<dbReference type="Gene3D" id="1.25.40.20">
    <property type="entry name" value="Ankyrin repeat-containing domain"/>
    <property type="match status" value="8"/>
</dbReference>
<gene>
    <name evidence="5" type="ORF">CAB17_00155</name>
</gene>
<evidence type="ECO:0000256" key="1">
    <source>
        <dbReference type="ARBA" id="ARBA00022737"/>
    </source>
</evidence>
<dbReference type="PANTHER" id="PTHR24123:SF33">
    <property type="entry name" value="PROTEIN HOS4"/>
    <property type="match status" value="1"/>
</dbReference>
<dbReference type="Pfam" id="PF12796">
    <property type="entry name" value="Ank_2"/>
    <property type="match status" value="3"/>
</dbReference>
<organism evidence="5 6">
    <name type="scientific">Legionella sainthelensi</name>
    <dbReference type="NCBI Taxonomy" id="28087"/>
    <lineage>
        <taxon>Bacteria</taxon>
        <taxon>Pseudomonadati</taxon>
        <taxon>Pseudomonadota</taxon>
        <taxon>Gammaproteobacteria</taxon>
        <taxon>Legionellales</taxon>
        <taxon>Legionellaceae</taxon>
        <taxon>Legionella</taxon>
    </lineage>
</organism>
<evidence type="ECO:0000256" key="4">
    <source>
        <dbReference type="SAM" id="MobiDB-lite"/>
    </source>
</evidence>
<evidence type="ECO:0000313" key="6">
    <source>
        <dbReference type="Proteomes" id="UP000234343"/>
    </source>
</evidence>
<accession>A0A2H5FGH2</accession>
<keyword evidence="6" id="KW-1185">Reference proteome</keyword>
<protein>
    <submittedName>
        <fullName evidence="5">Uncharacterized protein</fullName>
    </submittedName>
</protein>
<dbReference type="SUPFAM" id="SSF48403">
    <property type="entry name" value="Ankyrin repeat"/>
    <property type="match status" value="5"/>
</dbReference>
<dbReference type="Proteomes" id="UP000234343">
    <property type="component" value="Chromosome"/>
</dbReference>
<dbReference type="PROSITE" id="PS50297">
    <property type="entry name" value="ANK_REP_REGION"/>
    <property type="match status" value="3"/>
</dbReference>
<dbReference type="PANTHER" id="PTHR24123">
    <property type="entry name" value="ANKYRIN REPEAT-CONTAINING"/>
    <property type="match status" value="1"/>
</dbReference>
<sequence length="1587" mass="177453">MSPLPMLDILQELQIIQGLKQKSLIFSDKANELIERIHHDYGDEGAYLMKVTLHQWGLGDFLEATPLLPLLPPHQVQNHDCYQKVLPLCQLALIVERNGVAEDHALKLATIFKDEKAVLHYLLQFKDQNTYNYLVHDACLFELPKADTCSMAQWLKLANLYLANPRFRALLPHAEAIEVMGKMGKKTTKQEDQKFDAEVRDKIQEVKKELSTVSKQYKQLKKKPLTNPAERMARQEKLQALSQCLFALQTQLVSLCQGRLPLANIDMIILEAFYATYQQESSAAQNILIQNGISPQNREHFYSLPRDNADKTIPDLVIDGKEIGYPGIYIKKLDTTSDKGAALAACLGRITQCCQYLGGVGSECVIHGIASPNGGFYVLCQGEAQNPSLDDAILAQSWVWKGQQGGLCLDSIESAVKKEKIAQVVDMFRLLGHTLCQKHHITQVNTGAQSGITRQVALKDYPAVKEQFQDYAGYCDSKSQLPLACATMPYLFYGKVASSQLQAMIAEETKRFFQELFSTQEALQNTEALQQVLAFVLSTRNDELLQLLGEYASHHQEAFDALLATNRDYLHQLDQGIIDFDALEQGAAINARNKKGQSALHLATLNADKKSISTLMARGINVNIQDKDGNTALIRALEKVLYKDKNEVGRDIAQQLIAAQAQLDIKDSDENTPLILAVQNKDLAMVNDLLEHGACLETLDAHMKTALFWAAEKGYEDIFDVLLEHGAKVNGVSNPEENTPLMAALINGHWGIAQKILSQKGVTIRQKNQKGETLIHLAVNNSESLKTILALYPENKRLEAVMIQDNYGYTAFHEAAYTPESLKTILELYPENQRLEALMVKNNKGNTALHNAAMSPESLRIIIGLLPENQRPEAVMVKNYNGDTVLHQADRSPESLKAILGLLPENQRLNALIIQNNDSYNNGFTTALHLATKYHESLKTILGSLPEHQRIEAVMIKNKGGDTVLHLANHNFESLKTILELYPENQRLRALLVKNQEGKTVLHNAAKNPESLKTILALLPENQRLEAVMVQNKDDKTSLHLAAENPESLKTILGLLPATHRLEAVMVTNKDGDTVIHFAEYNPESLKTILGSLPEHQRLEAVMVQNNKGNTALHHATHKLQSLKSILELLSENQRLQVVLVQNKYSDTALHWAVDRSENLKTILELLSENQRLKAVLVQNKEGKTVLHEAAKNPEILKTILGLLPENHYLEAFLVKSKGGKTALHLAADNPESLKIILELYPENKRLEAMMIQDNYSCTALHLVAKNPENLKTILELYPENKRLEAIMIQNNYGSTALHLAADNPESLKAALELLPVNQRLEAIMIQNNYGSTALHLAADNPTSLKAALELLPVNQRLEAMKVQNNEGKTALHLAISRPNSIKTIFALLPENHHLEAMMIQDNYGATALHLAATNAERLKTILALLPEKHRLEAAMVQNKYGKTVLHLAATNAESLKTILELLPENQRLEAVMVQNKYGETVLHDAAKNPESLKTILALLPENQRLEAVMVQNKDCETVRHLAKNRPESLRTILELLPAETDTCSSENKDMFKIFTNNHSFFSIPKEYNSDKDLRNNPKERPPIKWV</sequence>
<dbReference type="InterPro" id="IPR036770">
    <property type="entry name" value="Ankyrin_rpt-contain_sf"/>
</dbReference>
<keyword evidence="1" id="KW-0677">Repeat</keyword>
<dbReference type="InterPro" id="IPR002110">
    <property type="entry name" value="Ankyrin_rpt"/>
</dbReference>
<dbReference type="InterPro" id="IPR051165">
    <property type="entry name" value="Multifunctional_ANK_Repeat"/>
</dbReference>
<dbReference type="EMBL" id="CP025491">
    <property type="protein sequence ID" value="AUH70636.1"/>
    <property type="molecule type" value="Genomic_DNA"/>
</dbReference>
<feature type="region of interest" description="Disordered" evidence="4">
    <location>
        <begin position="1566"/>
        <end position="1587"/>
    </location>
</feature>
<evidence type="ECO:0000256" key="2">
    <source>
        <dbReference type="ARBA" id="ARBA00023043"/>
    </source>
</evidence>